<keyword evidence="2" id="KW-0378">Hydrolase</keyword>
<keyword evidence="3" id="KW-1185">Reference proteome</keyword>
<dbReference type="EMBL" id="JBELPZ010000004">
    <property type="protein sequence ID" value="MFL9844068.1"/>
    <property type="molecule type" value="Genomic_DNA"/>
</dbReference>
<accession>A0ABW8YYD4</accession>
<dbReference type="InterPro" id="IPR003615">
    <property type="entry name" value="HNH_nuc"/>
</dbReference>
<organism evidence="2 3">
    <name type="scientific">Flavobacterium rhizosphaerae</name>
    <dbReference type="NCBI Taxonomy" id="3163298"/>
    <lineage>
        <taxon>Bacteria</taxon>
        <taxon>Pseudomonadati</taxon>
        <taxon>Bacteroidota</taxon>
        <taxon>Flavobacteriia</taxon>
        <taxon>Flavobacteriales</taxon>
        <taxon>Flavobacteriaceae</taxon>
        <taxon>Flavobacterium</taxon>
    </lineage>
</organism>
<evidence type="ECO:0000313" key="2">
    <source>
        <dbReference type="EMBL" id="MFL9844068.1"/>
    </source>
</evidence>
<comment type="caution">
    <text evidence="2">The sequence shown here is derived from an EMBL/GenBank/DDBJ whole genome shotgun (WGS) entry which is preliminary data.</text>
</comment>
<dbReference type="Pfam" id="PF13391">
    <property type="entry name" value="HNH_2"/>
    <property type="match status" value="1"/>
</dbReference>
<reference evidence="2 3" key="1">
    <citation type="submission" date="2024-06" db="EMBL/GenBank/DDBJ databases">
        <authorList>
            <person name="Kaempfer P."/>
            <person name="Viver T."/>
        </authorList>
    </citation>
    <scope>NUCLEOTIDE SEQUENCE [LARGE SCALE GENOMIC DNA]</scope>
    <source>
        <strain evidence="2 3">ST-119</strain>
    </source>
</reference>
<proteinExistence type="predicted"/>
<sequence>MAKNDWTYEEHVVAFNLYCKIPFTKINATYKPVIELAKLIGRSNGSVAMKLANFARLDPAQRARNVSGLTRGAKGEEKVWNEFNNNWEELGWKSEQILARYKSESIESSAEVYIDDLPLGIDRETIVRLRVNQAFFRKTILASFNYKCCITGINSTELLIASHIKPWAADKENRLNPTNGLCLNALFDKAFDSGLLTITPDYTVKISDTLNLEKENNLFFSKYNKSKIFLPQKFLPNKEFLEYHNSKVFKK</sequence>
<evidence type="ECO:0000259" key="1">
    <source>
        <dbReference type="Pfam" id="PF13391"/>
    </source>
</evidence>
<evidence type="ECO:0000313" key="3">
    <source>
        <dbReference type="Proteomes" id="UP001629156"/>
    </source>
</evidence>
<feature type="domain" description="HNH nuclease" evidence="1">
    <location>
        <begin position="148"/>
        <end position="198"/>
    </location>
</feature>
<dbReference type="RefSeq" id="WP_408084318.1">
    <property type="nucleotide sequence ID" value="NZ_JBELPZ010000004.1"/>
</dbReference>
<dbReference type="GO" id="GO:0004519">
    <property type="term" value="F:endonuclease activity"/>
    <property type="evidence" value="ECO:0007669"/>
    <property type="project" value="UniProtKB-KW"/>
</dbReference>
<keyword evidence="2" id="KW-0255">Endonuclease</keyword>
<name>A0ABW8YYD4_9FLAO</name>
<keyword evidence="2" id="KW-0540">Nuclease</keyword>
<protein>
    <submittedName>
        <fullName evidence="2">HNH endonuclease</fullName>
    </submittedName>
</protein>
<dbReference type="Proteomes" id="UP001629156">
    <property type="component" value="Unassembled WGS sequence"/>
</dbReference>
<gene>
    <name evidence="2" type="ORF">ABS766_06520</name>
</gene>